<dbReference type="STRING" id="4536.A0A0E0GRR6"/>
<reference evidence="1" key="2">
    <citation type="submission" date="2018-04" db="EMBL/GenBank/DDBJ databases">
        <title>OnivRS2 (Oryza nivara Reference Sequence Version 2).</title>
        <authorList>
            <person name="Zhang J."/>
            <person name="Kudrna D."/>
            <person name="Lee S."/>
            <person name="Talag J."/>
            <person name="Rajasekar S."/>
            <person name="Welchert J."/>
            <person name="Hsing Y.-I."/>
            <person name="Wing R.A."/>
        </authorList>
    </citation>
    <scope>NUCLEOTIDE SEQUENCE [LARGE SCALE GENOMIC DNA]</scope>
    <source>
        <strain evidence="1">SL10</strain>
    </source>
</reference>
<keyword evidence="2" id="KW-1185">Reference proteome</keyword>
<sequence length="90" mass="9852">MDEDDRESLATVRMEGYGPLFEAASSGKIDLCKYLVEELGFDVNAEASRDSGNAIVMGAVVCEASLDRVRNRLYLTMKSLTIVTALGRVF</sequence>
<dbReference type="Gramene" id="ONIVA03G30620.1">
    <property type="protein sequence ID" value="ONIVA03G30620.1"/>
    <property type="gene ID" value="ONIVA03G30620"/>
</dbReference>
<dbReference type="Proteomes" id="UP000006591">
    <property type="component" value="Chromosome 3"/>
</dbReference>
<reference evidence="1" key="1">
    <citation type="submission" date="2015-04" db="UniProtKB">
        <authorList>
            <consortium name="EnsemblPlants"/>
        </authorList>
    </citation>
    <scope>IDENTIFICATION</scope>
    <source>
        <strain evidence="1">SL10</strain>
    </source>
</reference>
<name>A0A0E0GRR6_ORYNI</name>
<dbReference type="AlphaFoldDB" id="A0A0E0GRR6"/>
<dbReference type="SUPFAM" id="SSF140860">
    <property type="entry name" value="Pseudo ankyrin repeat-like"/>
    <property type="match status" value="1"/>
</dbReference>
<evidence type="ECO:0000313" key="2">
    <source>
        <dbReference type="Proteomes" id="UP000006591"/>
    </source>
</evidence>
<accession>A0A0E0GRR6</accession>
<organism evidence="1">
    <name type="scientific">Oryza nivara</name>
    <name type="common">Indian wild rice</name>
    <name type="synonym">Oryza sativa f. spontanea</name>
    <dbReference type="NCBI Taxonomy" id="4536"/>
    <lineage>
        <taxon>Eukaryota</taxon>
        <taxon>Viridiplantae</taxon>
        <taxon>Streptophyta</taxon>
        <taxon>Embryophyta</taxon>
        <taxon>Tracheophyta</taxon>
        <taxon>Spermatophyta</taxon>
        <taxon>Magnoliopsida</taxon>
        <taxon>Liliopsida</taxon>
        <taxon>Poales</taxon>
        <taxon>Poaceae</taxon>
        <taxon>BOP clade</taxon>
        <taxon>Oryzoideae</taxon>
        <taxon>Oryzeae</taxon>
        <taxon>Oryzinae</taxon>
        <taxon>Oryza</taxon>
    </lineage>
</organism>
<dbReference type="Pfam" id="PF13606">
    <property type="entry name" value="Ank_3"/>
    <property type="match status" value="1"/>
</dbReference>
<evidence type="ECO:0000313" key="1">
    <source>
        <dbReference type="EnsemblPlants" id="ONIVA03G30620.1"/>
    </source>
</evidence>
<protein>
    <submittedName>
        <fullName evidence="1">Uncharacterized protein</fullName>
    </submittedName>
</protein>
<dbReference type="HOGENOM" id="CLU_2444630_0_0_1"/>
<dbReference type="InterPro" id="IPR002110">
    <property type="entry name" value="Ankyrin_rpt"/>
</dbReference>
<dbReference type="EnsemblPlants" id="ONIVA03G30620.1">
    <property type="protein sequence ID" value="ONIVA03G30620.1"/>
    <property type="gene ID" value="ONIVA03G30620"/>
</dbReference>
<proteinExistence type="predicted"/>